<dbReference type="Proteomes" id="UP000663844">
    <property type="component" value="Unassembled WGS sequence"/>
</dbReference>
<gene>
    <name evidence="2" type="ORF">OXD698_LOCUS50418</name>
</gene>
<feature type="compositionally biased region" description="Polar residues" evidence="1">
    <location>
        <begin position="1"/>
        <end position="10"/>
    </location>
</feature>
<dbReference type="EMBL" id="CAJOAZ010024144">
    <property type="protein sequence ID" value="CAF4382046.1"/>
    <property type="molecule type" value="Genomic_DNA"/>
</dbReference>
<feature type="non-terminal residue" evidence="2">
    <location>
        <position position="20"/>
    </location>
</feature>
<dbReference type="AlphaFoldDB" id="A0A820N3H7"/>
<comment type="caution">
    <text evidence="2">The sequence shown here is derived from an EMBL/GenBank/DDBJ whole genome shotgun (WGS) entry which is preliminary data.</text>
</comment>
<evidence type="ECO:0000313" key="3">
    <source>
        <dbReference type="Proteomes" id="UP000663844"/>
    </source>
</evidence>
<reference evidence="2" key="1">
    <citation type="submission" date="2021-02" db="EMBL/GenBank/DDBJ databases">
        <authorList>
            <person name="Nowell W R."/>
        </authorList>
    </citation>
    <scope>NUCLEOTIDE SEQUENCE</scope>
</reference>
<organism evidence="2 3">
    <name type="scientific">Adineta steineri</name>
    <dbReference type="NCBI Taxonomy" id="433720"/>
    <lineage>
        <taxon>Eukaryota</taxon>
        <taxon>Metazoa</taxon>
        <taxon>Spiralia</taxon>
        <taxon>Gnathifera</taxon>
        <taxon>Rotifera</taxon>
        <taxon>Eurotatoria</taxon>
        <taxon>Bdelloidea</taxon>
        <taxon>Adinetida</taxon>
        <taxon>Adinetidae</taxon>
        <taxon>Adineta</taxon>
    </lineage>
</organism>
<proteinExistence type="predicted"/>
<protein>
    <submittedName>
        <fullName evidence="2">Uncharacterized protein</fullName>
    </submittedName>
</protein>
<accession>A0A820N3H7</accession>
<sequence>MSHSHGTLQVTIVEGRNLKD</sequence>
<evidence type="ECO:0000313" key="2">
    <source>
        <dbReference type="EMBL" id="CAF4382046.1"/>
    </source>
</evidence>
<evidence type="ECO:0000256" key="1">
    <source>
        <dbReference type="SAM" id="MobiDB-lite"/>
    </source>
</evidence>
<name>A0A820N3H7_9BILA</name>
<feature type="region of interest" description="Disordered" evidence="1">
    <location>
        <begin position="1"/>
        <end position="20"/>
    </location>
</feature>